<dbReference type="AlphaFoldDB" id="A0A6C2UN64"/>
<dbReference type="Proteomes" id="UP000346198">
    <property type="component" value="Unassembled WGS sequence"/>
</dbReference>
<organism evidence="1 2">
    <name type="scientific">Pontiella sulfatireligans</name>
    <dbReference type="NCBI Taxonomy" id="2750658"/>
    <lineage>
        <taxon>Bacteria</taxon>
        <taxon>Pseudomonadati</taxon>
        <taxon>Kiritimatiellota</taxon>
        <taxon>Kiritimatiellia</taxon>
        <taxon>Kiritimatiellales</taxon>
        <taxon>Pontiellaceae</taxon>
        <taxon>Pontiella</taxon>
    </lineage>
</organism>
<dbReference type="RefSeq" id="WP_136062242.1">
    <property type="nucleotide sequence ID" value="NZ_CAAHFH010000002.1"/>
</dbReference>
<evidence type="ECO:0000313" key="1">
    <source>
        <dbReference type="EMBL" id="VGO20721.1"/>
    </source>
</evidence>
<reference evidence="1 2" key="1">
    <citation type="submission" date="2019-04" db="EMBL/GenBank/DDBJ databases">
        <authorList>
            <person name="Van Vliet M D."/>
        </authorList>
    </citation>
    <scope>NUCLEOTIDE SEQUENCE [LARGE SCALE GENOMIC DNA]</scope>
    <source>
        <strain evidence="1 2">F21</strain>
    </source>
</reference>
<keyword evidence="2" id="KW-1185">Reference proteome</keyword>
<accession>A0A6C2UN64</accession>
<sequence length="115" mass="13156">MLSGGGVIKSAMSKRGFKHRRTEDQFTIRGEYARNLQFVYSKEYNTKGGLVVDLIYFAVDVLVGKLVIGLYRENPDIENGIYVNSSHALDLQKFNVEEVNRALEKLITPVRDRFK</sequence>
<name>A0A6C2UN64_9BACT</name>
<dbReference type="EMBL" id="CAAHFH010000002">
    <property type="protein sequence ID" value="VGO20721.1"/>
    <property type="molecule type" value="Genomic_DNA"/>
</dbReference>
<evidence type="ECO:0000313" key="2">
    <source>
        <dbReference type="Proteomes" id="UP000346198"/>
    </source>
</evidence>
<proteinExistence type="predicted"/>
<gene>
    <name evidence="1" type="ORF">SCARR_02788</name>
</gene>
<protein>
    <submittedName>
        <fullName evidence="1">Uncharacterized protein</fullName>
    </submittedName>
</protein>